<evidence type="ECO:0000256" key="3">
    <source>
        <dbReference type="ARBA" id="ARBA00022448"/>
    </source>
</evidence>
<dbReference type="GO" id="GO:0012505">
    <property type="term" value="C:endomembrane system"/>
    <property type="evidence" value="ECO:0007669"/>
    <property type="project" value="UniProtKB-SubCell"/>
</dbReference>
<evidence type="ECO:0000256" key="1">
    <source>
        <dbReference type="ARBA" id="ARBA00004127"/>
    </source>
</evidence>
<reference evidence="10" key="1">
    <citation type="journal article" date="2018" name="Nat. Microbiol.">
        <title>Leveraging single-cell genomics to expand the fungal tree of life.</title>
        <authorList>
            <person name="Ahrendt S.R."/>
            <person name="Quandt C.A."/>
            <person name="Ciobanu D."/>
            <person name="Clum A."/>
            <person name="Salamov A."/>
            <person name="Andreopoulos B."/>
            <person name="Cheng J.F."/>
            <person name="Woyke T."/>
            <person name="Pelin A."/>
            <person name="Henrissat B."/>
            <person name="Reynolds N.K."/>
            <person name="Benny G.L."/>
            <person name="Smith M.E."/>
            <person name="James T.Y."/>
            <person name="Grigoriev I.V."/>
        </authorList>
    </citation>
    <scope>NUCLEOTIDE SEQUENCE [LARGE SCALE GENOMIC DNA]</scope>
    <source>
        <strain evidence="10">ATCC 52028</strain>
    </source>
</reference>
<feature type="region of interest" description="Disordered" evidence="7">
    <location>
        <begin position="147"/>
        <end position="183"/>
    </location>
</feature>
<dbReference type="PANTHER" id="PTHR23512">
    <property type="entry name" value="MAJOR FACILITATOR SUPERFAMILY DOMAIN-CONTAINING PROTEIN 1"/>
    <property type="match status" value="1"/>
</dbReference>
<protein>
    <submittedName>
        <fullName evidence="9">Uncharacterized protein</fullName>
    </submittedName>
</protein>
<sequence length="243" mass="25363">MLGLAYSLYGVAIWPSVATIIQHTEAQLTRDGVLNASGTGPPKLLGTAYGLATAALNMALTVFPLIVAHLRNAALARAALRPAVDTSLEDPLSDSGFFYVQLFFMALSGGAVIASAVLTWLDRRNGCKLMTREMVSSFSRSATASSASSSSLASPTSPSSPSSPSITEAPIRPPLGTIIEPTSPRRLVTYAPDEAAVPLLAGRPLGRRRRSTGNALTLGRPAKYGGVTVRVMREGLAIQSPAT</sequence>
<name>A0A4P9WQK0_9FUNG</name>
<comment type="subcellular location">
    <subcellularLocation>
        <location evidence="1">Endomembrane system</location>
        <topology evidence="1">Multi-pass membrane protein</topology>
    </subcellularLocation>
</comment>
<feature type="compositionally biased region" description="Low complexity" evidence="7">
    <location>
        <begin position="147"/>
        <end position="165"/>
    </location>
</feature>
<feature type="transmembrane region" description="Helical" evidence="8">
    <location>
        <begin position="98"/>
        <end position="121"/>
    </location>
</feature>
<evidence type="ECO:0000313" key="10">
    <source>
        <dbReference type="Proteomes" id="UP000268535"/>
    </source>
</evidence>
<evidence type="ECO:0000256" key="6">
    <source>
        <dbReference type="ARBA" id="ARBA00023136"/>
    </source>
</evidence>
<comment type="similarity">
    <text evidence="2">Belongs to the major facilitator superfamily.</text>
</comment>
<evidence type="ECO:0000256" key="4">
    <source>
        <dbReference type="ARBA" id="ARBA00022692"/>
    </source>
</evidence>
<organism evidence="9 10">
    <name type="scientific">Caulochytrium protostelioides</name>
    <dbReference type="NCBI Taxonomy" id="1555241"/>
    <lineage>
        <taxon>Eukaryota</taxon>
        <taxon>Fungi</taxon>
        <taxon>Fungi incertae sedis</taxon>
        <taxon>Chytridiomycota</taxon>
        <taxon>Chytridiomycota incertae sedis</taxon>
        <taxon>Chytridiomycetes</taxon>
        <taxon>Caulochytriales</taxon>
        <taxon>Caulochytriaceae</taxon>
        <taxon>Caulochytrium</taxon>
    </lineage>
</organism>
<proteinExistence type="inferred from homology"/>
<accession>A0A4P9WQK0</accession>
<keyword evidence="4 8" id="KW-0812">Transmembrane</keyword>
<evidence type="ECO:0000256" key="7">
    <source>
        <dbReference type="SAM" id="MobiDB-lite"/>
    </source>
</evidence>
<dbReference type="InterPro" id="IPR052187">
    <property type="entry name" value="MFSD1"/>
</dbReference>
<feature type="transmembrane region" description="Helical" evidence="8">
    <location>
        <begin position="44"/>
        <end position="67"/>
    </location>
</feature>
<dbReference type="AlphaFoldDB" id="A0A4P9WQK0"/>
<keyword evidence="6 8" id="KW-0472">Membrane</keyword>
<evidence type="ECO:0000256" key="5">
    <source>
        <dbReference type="ARBA" id="ARBA00022989"/>
    </source>
</evidence>
<keyword evidence="3" id="KW-0813">Transport</keyword>
<evidence type="ECO:0000256" key="8">
    <source>
        <dbReference type="SAM" id="Phobius"/>
    </source>
</evidence>
<dbReference type="Proteomes" id="UP000268535">
    <property type="component" value="Unassembled WGS sequence"/>
</dbReference>
<dbReference type="EMBL" id="ML012156">
    <property type="protein sequence ID" value="RKO95314.1"/>
    <property type="molecule type" value="Genomic_DNA"/>
</dbReference>
<evidence type="ECO:0000256" key="2">
    <source>
        <dbReference type="ARBA" id="ARBA00008335"/>
    </source>
</evidence>
<evidence type="ECO:0000313" key="9">
    <source>
        <dbReference type="EMBL" id="RKO95314.1"/>
    </source>
</evidence>
<gene>
    <name evidence="9" type="ORF">CAUPRSCDRAFT_12979</name>
</gene>
<dbReference type="PANTHER" id="PTHR23512:SF3">
    <property type="entry name" value="MAJOR FACILITATOR SUPERFAMILY DOMAIN-CONTAINING PROTEIN 1"/>
    <property type="match status" value="1"/>
</dbReference>
<feature type="non-terminal residue" evidence="9">
    <location>
        <position position="243"/>
    </location>
</feature>
<keyword evidence="5 8" id="KW-1133">Transmembrane helix</keyword>